<proteinExistence type="predicted"/>
<evidence type="ECO:0000313" key="3">
    <source>
        <dbReference type="Proteomes" id="UP000184693"/>
    </source>
</evidence>
<feature type="region of interest" description="Disordered" evidence="1">
    <location>
        <begin position="1"/>
        <end position="55"/>
    </location>
</feature>
<evidence type="ECO:0000256" key="1">
    <source>
        <dbReference type="SAM" id="MobiDB-lite"/>
    </source>
</evidence>
<dbReference type="Proteomes" id="UP000184693">
    <property type="component" value="Unassembled WGS sequence"/>
</dbReference>
<name>A0A1N6E8A4_9BURK</name>
<accession>A0A1N6E8A4</accession>
<dbReference type="RefSeq" id="WP_167379359.1">
    <property type="nucleotide sequence ID" value="NZ_FSRM01000001.1"/>
</dbReference>
<reference evidence="2 3" key="1">
    <citation type="submission" date="2016-11" db="EMBL/GenBank/DDBJ databases">
        <authorList>
            <person name="Jaros S."/>
            <person name="Januszkiewicz K."/>
            <person name="Wedrychowicz H."/>
        </authorList>
    </citation>
    <scope>NUCLEOTIDE SEQUENCE [LARGE SCALE GENOMIC DNA]</scope>
    <source>
        <strain evidence="2 3">GAS86</strain>
    </source>
</reference>
<dbReference type="AlphaFoldDB" id="A0A1N6E8A4"/>
<evidence type="ECO:0000313" key="2">
    <source>
        <dbReference type="EMBL" id="SIN79147.1"/>
    </source>
</evidence>
<gene>
    <name evidence="2" type="ORF">SAMN05444168_0284</name>
</gene>
<sequence>MTVQNNLRPTTFPPVQRERPTPTSEGAAKPEGLPAEPTSPALPGGLIGNNVNTTA</sequence>
<organism evidence="2 3">
    <name type="scientific">Paraburkholderia phenazinium</name>
    <dbReference type="NCBI Taxonomy" id="60549"/>
    <lineage>
        <taxon>Bacteria</taxon>
        <taxon>Pseudomonadati</taxon>
        <taxon>Pseudomonadota</taxon>
        <taxon>Betaproteobacteria</taxon>
        <taxon>Burkholderiales</taxon>
        <taxon>Burkholderiaceae</taxon>
        <taxon>Paraburkholderia</taxon>
    </lineage>
</organism>
<protein>
    <submittedName>
        <fullName evidence="2">Uncharacterized protein</fullName>
    </submittedName>
</protein>
<dbReference type="EMBL" id="FSRM01000001">
    <property type="protein sequence ID" value="SIN79147.1"/>
    <property type="molecule type" value="Genomic_DNA"/>
</dbReference>